<evidence type="ECO:0000313" key="4">
    <source>
        <dbReference type="EMBL" id="MBH0775440.1"/>
    </source>
</evidence>
<proteinExistence type="predicted"/>
<keyword evidence="2" id="KW-0012">Acyltransferase</keyword>
<comment type="caution">
    <text evidence="4">The sequence shown here is derived from an EMBL/GenBank/DDBJ whole genome shotgun (WGS) entry which is preliminary data.</text>
</comment>
<evidence type="ECO:0000256" key="1">
    <source>
        <dbReference type="ARBA" id="ARBA00022679"/>
    </source>
</evidence>
<dbReference type="EMBL" id="JADMLG010000001">
    <property type="protein sequence ID" value="MBH0775440.1"/>
    <property type="molecule type" value="Genomic_DNA"/>
</dbReference>
<dbReference type="PROSITE" id="PS51186">
    <property type="entry name" value="GNAT"/>
    <property type="match status" value="1"/>
</dbReference>
<dbReference type="SUPFAM" id="SSF55729">
    <property type="entry name" value="Acyl-CoA N-acyltransferases (Nat)"/>
    <property type="match status" value="1"/>
</dbReference>
<evidence type="ECO:0000256" key="2">
    <source>
        <dbReference type="ARBA" id="ARBA00023315"/>
    </source>
</evidence>
<organism evidence="4 5">
    <name type="scientific">Nocardia bovistercoris</name>
    <dbReference type="NCBI Taxonomy" id="2785916"/>
    <lineage>
        <taxon>Bacteria</taxon>
        <taxon>Bacillati</taxon>
        <taxon>Actinomycetota</taxon>
        <taxon>Actinomycetes</taxon>
        <taxon>Mycobacteriales</taxon>
        <taxon>Nocardiaceae</taxon>
        <taxon>Nocardia</taxon>
    </lineage>
</organism>
<name>A0A931I7T1_9NOCA</name>
<dbReference type="InterPro" id="IPR000182">
    <property type="entry name" value="GNAT_dom"/>
</dbReference>
<gene>
    <name evidence="4" type="ORF">IT779_03950</name>
</gene>
<keyword evidence="1" id="KW-0808">Transferase</keyword>
<dbReference type="CDD" id="cd04301">
    <property type="entry name" value="NAT_SF"/>
    <property type="match status" value="1"/>
</dbReference>
<reference evidence="4" key="1">
    <citation type="submission" date="2020-11" db="EMBL/GenBank/DDBJ databases">
        <title>Nocardia NEAU-351.nov., a novel actinomycete isolated from the cow dung.</title>
        <authorList>
            <person name="Zhang X."/>
        </authorList>
    </citation>
    <scope>NUCLEOTIDE SEQUENCE</scope>
    <source>
        <strain evidence="4">NEAU-351</strain>
    </source>
</reference>
<accession>A0A931I7T1</accession>
<evidence type="ECO:0000259" key="3">
    <source>
        <dbReference type="PROSITE" id="PS51186"/>
    </source>
</evidence>
<dbReference type="AlphaFoldDB" id="A0A931I7T1"/>
<dbReference type="Gene3D" id="3.40.630.30">
    <property type="match status" value="1"/>
</dbReference>
<dbReference type="Proteomes" id="UP000655751">
    <property type="component" value="Unassembled WGS sequence"/>
</dbReference>
<protein>
    <submittedName>
        <fullName evidence="4">GNAT family N-acetyltransferase</fullName>
    </submittedName>
</protein>
<dbReference type="RefSeq" id="WP_196147689.1">
    <property type="nucleotide sequence ID" value="NZ_JADMLG010000001.1"/>
</dbReference>
<keyword evidence="5" id="KW-1185">Reference proteome</keyword>
<dbReference type="PANTHER" id="PTHR43877">
    <property type="entry name" value="AMINOALKYLPHOSPHONATE N-ACETYLTRANSFERASE-RELATED-RELATED"/>
    <property type="match status" value="1"/>
</dbReference>
<evidence type="ECO:0000313" key="5">
    <source>
        <dbReference type="Proteomes" id="UP000655751"/>
    </source>
</evidence>
<dbReference type="InterPro" id="IPR050832">
    <property type="entry name" value="Bact_Acetyltransf"/>
</dbReference>
<feature type="domain" description="N-acetyltransferase" evidence="3">
    <location>
        <begin position="5"/>
        <end position="161"/>
    </location>
</feature>
<dbReference type="Pfam" id="PF00583">
    <property type="entry name" value="Acetyltransf_1"/>
    <property type="match status" value="1"/>
</dbReference>
<dbReference type="GO" id="GO:0016747">
    <property type="term" value="F:acyltransferase activity, transferring groups other than amino-acyl groups"/>
    <property type="evidence" value="ECO:0007669"/>
    <property type="project" value="InterPro"/>
</dbReference>
<dbReference type="PANTHER" id="PTHR43877:SF1">
    <property type="entry name" value="ACETYLTRANSFERASE"/>
    <property type="match status" value="1"/>
</dbReference>
<dbReference type="InterPro" id="IPR016181">
    <property type="entry name" value="Acyl_CoA_acyltransferase"/>
</dbReference>
<sequence>MDTDRRILPLAAEHVPGLARCHIACWREAYDSLVPRHVLDAFDVDRRAEQWERIRTRHPHGTHVAVIDDTVVGFASAGDPHDAPPVAERELHALYVRAPWYGTGLADALIDAAIGPATSCSLWVFAENPRARAFYRRHRFRPDGAARTEDFSRVPMVRLVRPALPHPGSAD</sequence>